<keyword evidence="2" id="KW-1185">Reference proteome</keyword>
<dbReference type="EMBL" id="CAMPGE010029089">
    <property type="protein sequence ID" value="CAI2386567.1"/>
    <property type="molecule type" value="Genomic_DNA"/>
</dbReference>
<gene>
    <name evidence="1" type="ORF">ECRASSUSDP1_LOCUS28189</name>
</gene>
<name>A0AAD1YBD4_EUPCR</name>
<proteinExistence type="predicted"/>
<evidence type="ECO:0000313" key="2">
    <source>
        <dbReference type="Proteomes" id="UP001295684"/>
    </source>
</evidence>
<dbReference type="Proteomes" id="UP001295684">
    <property type="component" value="Unassembled WGS sequence"/>
</dbReference>
<organism evidence="1 2">
    <name type="scientific">Euplotes crassus</name>
    <dbReference type="NCBI Taxonomy" id="5936"/>
    <lineage>
        <taxon>Eukaryota</taxon>
        <taxon>Sar</taxon>
        <taxon>Alveolata</taxon>
        <taxon>Ciliophora</taxon>
        <taxon>Intramacronucleata</taxon>
        <taxon>Spirotrichea</taxon>
        <taxon>Hypotrichia</taxon>
        <taxon>Euplotida</taxon>
        <taxon>Euplotidae</taxon>
        <taxon>Moneuplotes</taxon>
    </lineage>
</organism>
<comment type="caution">
    <text evidence="1">The sequence shown here is derived from an EMBL/GenBank/DDBJ whole genome shotgun (WGS) entry which is preliminary data.</text>
</comment>
<evidence type="ECO:0000313" key="1">
    <source>
        <dbReference type="EMBL" id="CAI2386567.1"/>
    </source>
</evidence>
<protein>
    <submittedName>
        <fullName evidence="1">Uncharacterized protein</fullName>
    </submittedName>
</protein>
<reference evidence="1" key="1">
    <citation type="submission" date="2023-07" db="EMBL/GenBank/DDBJ databases">
        <authorList>
            <consortium name="AG Swart"/>
            <person name="Singh M."/>
            <person name="Singh A."/>
            <person name="Seah K."/>
            <person name="Emmerich C."/>
        </authorList>
    </citation>
    <scope>NUCLEOTIDE SEQUENCE</scope>
    <source>
        <strain evidence="1">DP1</strain>
    </source>
</reference>
<dbReference type="AlphaFoldDB" id="A0AAD1YBD4"/>
<sequence length="628" mass="73065">MDRQKGMKQRKIAGMFRRMGAVMNVLQYYSNMKECDVFMREFSVDSRKIWVNNLSNWVHFMRETLTPVEICQNNIERYILSQCLQNFRFSIRVDHKAVKKSRFIKYLQEFIRRVPSRSQFDSIFLSISADPHYPYLTENDWKSKYRYLSKISKALDYEPFISEISEDSTNIVGFYLGEIFSVRRVAILGIAVFDNFQILPYPENEDRAYIIQSKYLIDKNSISLNSRVSKFYPNLPCYNLGDQIISPFLEVTEIELNIDHSETTEEVCMEILSMISVYYPALKKINYMLHGTDLIPQCKAILYYRKKRNLECFIYSPRIKTISSKIRIKASNVSIVGSAENGGVCERFTCSCDVYLHSPLLVQNLLICKQFEIHTMWDLDDSESSSNYNLSNQLSLPQAHPPAHESQAITINLSHATSLETDYDKLCNILSTKLSVNDQNEPLNLTSRGIHRKYSSNFVKTSEIVHKLGKECEILVRASYYMRARDGKYNEELRNVVECVRGRENKVTIDIPPDVQDNIAWDYVVQELFPIVKRVNLVLSLTQENTVTFGKNMWMELKALCRCSNFGEIKLKMKEPLELIAEHEDKKTDDFVIATVKDFKSMIKLPPSVQTRDKQLDKEGKCALWVEE</sequence>
<accession>A0AAD1YBD4</accession>